<organism evidence="1">
    <name type="scientific">Streptomyces sp. SID12501</name>
    <dbReference type="NCBI Taxonomy" id="2706042"/>
    <lineage>
        <taxon>Bacteria</taxon>
        <taxon>Bacillati</taxon>
        <taxon>Actinomycetota</taxon>
        <taxon>Actinomycetes</taxon>
        <taxon>Kitasatosporales</taxon>
        <taxon>Streptomycetaceae</taxon>
        <taxon>Streptomyces</taxon>
    </lineage>
</organism>
<dbReference type="RefSeq" id="WP_164316507.1">
    <property type="nucleotide sequence ID" value="NZ_JAAGLU010000017.1"/>
</dbReference>
<protein>
    <submittedName>
        <fullName evidence="1">Uncharacterized protein</fullName>
    </submittedName>
</protein>
<reference evidence="1" key="1">
    <citation type="submission" date="2020-01" db="EMBL/GenBank/DDBJ databases">
        <title>Insect and environment-associated Actinomycetes.</title>
        <authorList>
            <person name="Currrie C."/>
            <person name="Chevrette M."/>
            <person name="Carlson C."/>
            <person name="Stubbendieck R."/>
            <person name="Wendt-Pienkowski E."/>
        </authorList>
    </citation>
    <scope>NUCLEOTIDE SEQUENCE</scope>
    <source>
        <strain evidence="1">SID12501</strain>
    </source>
</reference>
<sequence length="62" mass="6750">MSIETADRVHANNTAVALFEDVGPIDWDDLPAAELTQRLIREFAADKALSAAPACHRSPCRT</sequence>
<dbReference type="AlphaFoldDB" id="A0A6B3BVY1"/>
<name>A0A6B3BVY1_9ACTN</name>
<dbReference type="EMBL" id="JAAGLU010000017">
    <property type="protein sequence ID" value="NEC88396.1"/>
    <property type="molecule type" value="Genomic_DNA"/>
</dbReference>
<evidence type="ECO:0000313" key="1">
    <source>
        <dbReference type="EMBL" id="NEC88396.1"/>
    </source>
</evidence>
<accession>A0A6B3BVY1</accession>
<proteinExistence type="predicted"/>
<comment type="caution">
    <text evidence="1">The sequence shown here is derived from an EMBL/GenBank/DDBJ whole genome shotgun (WGS) entry which is preliminary data.</text>
</comment>
<gene>
    <name evidence="1" type="ORF">G3I71_21780</name>
</gene>